<sequence length="96" mass="10460">MPKRAEYTPPPLLPPPHLPSPDERRRTMVKEQNLTPPEVLIRGPLSNDTVSYHSHSRYAGMIAIIGAECANREKAPAAPRTLPGPTAGYQGHLTDG</sequence>
<evidence type="ECO:0000313" key="3">
    <source>
        <dbReference type="Proteomes" id="UP001152622"/>
    </source>
</evidence>
<feature type="region of interest" description="Disordered" evidence="1">
    <location>
        <begin position="1"/>
        <end position="42"/>
    </location>
</feature>
<name>A0A9Q1IJE1_SYNKA</name>
<evidence type="ECO:0000256" key="1">
    <source>
        <dbReference type="SAM" id="MobiDB-lite"/>
    </source>
</evidence>
<gene>
    <name evidence="2" type="ORF">SKAU_G00326930</name>
</gene>
<reference evidence="2" key="1">
    <citation type="journal article" date="2023" name="Science">
        <title>Genome structures resolve the early diversification of teleost fishes.</title>
        <authorList>
            <person name="Parey E."/>
            <person name="Louis A."/>
            <person name="Montfort J."/>
            <person name="Bouchez O."/>
            <person name="Roques C."/>
            <person name="Iampietro C."/>
            <person name="Lluch J."/>
            <person name="Castinel A."/>
            <person name="Donnadieu C."/>
            <person name="Desvignes T."/>
            <person name="Floi Bucao C."/>
            <person name="Jouanno E."/>
            <person name="Wen M."/>
            <person name="Mejri S."/>
            <person name="Dirks R."/>
            <person name="Jansen H."/>
            <person name="Henkel C."/>
            <person name="Chen W.J."/>
            <person name="Zahm M."/>
            <person name="Cabau C."/>
            <person name="Klopp C."/>
            <person name="Thompson A.W."/>
            <person name="Robinson-Rechavi M."/>
            <person name="Braasch I."/>
            <person name="Lecointre G."/>
            <person name="Bobe J."/>
            <person name="Postlethwait J.H."/>
            <person name="Berthelot C."/>
            <person name="Roest Crollius H."/>
            <person name="Guiguen Y."/>
        </authorList>
    </citation>
    <scope>NUCLEOTIDE SEQUENCE</scope>
    <source>
        <strain evidence="2">WJC10195</strain>
    </source>
</reference>
<proteinExistence type="predicted"/>
<comment type="caution">
    <text evidence="2">The sequence shown here is derived from an EMBL/GenBank/DDBJ whole genome shotgun (WGS) entry which is preliminary data.</text>
</comment>
<feature type="region of interest" description="Disordered" evidence="1">
    <location>
        <begin position="76"/>
        <end position="96"/>
    </location>
</feature>
<feature type="compositionally biased region" description="Basic and acidic residues" evidence="1">
    <location>
        <begin position="20"/>
        <end position="29"/>
    </location>
</feature>
<dbReference type="EMBL" id="JAINUF010000014">
    <property type="protein sequence ID" value="KAJ8342765.1"/>
    <property type="molecule type" value="Genomic_DNA"/>
</dbReference>
<organism evidence="2 3">
    <name type="scientific">Synaphobranchus kaupii</name>
    <name type="common">Kaup's arrowtooth eel</name>
    <dbReference type="NCBI Taxonomy" id="118154"/>
    <lineage>
        <taxon>Eukaryota</taxon>
        <taxon>Metazoa</taxon>
        <taxon>Chordata</taxon>
        <taxon>Craniata</taxon>
        <taxon>Vertebrata</taxon>
        <taxon>Euteleostomi</taxon>
        <taxon>Actinopterygii</taxon>
        <taxon>Neopterygii</taxon>
        <taxon>Teleostei</taxon>
        <taxon>Anguilliformes</taxon>
        <taxon>Synaphobranchidae</taxon>
        <taxon>Synaphobranchus</taxon>
    </lineage>
</organism>
<accession>A0A9Q1IJE1</accession>
<protein>
    <submittedName>
        <fullName evidence="2">Uncharacterized protein</fullName>
    </submittedName>
</protein>
<dbReference type="Proteomes" id="UP001152622">
    <property type="component" value="Chromosome 14"/>
</dbReference>
<feature type="compositionally biased region" description="Pro residues" evidence="1">
    <location>
        <begin position="8"/>
        <end position="19"/>
    </location>
</feature>
<keyword evidence="3" id="KW-1185">Reference proteome</keyword>
<dbReference type="AlphaFoldDB" id="A0A9Q1IJE1"/>
<evidence type="ECO:0000313" key="2">
    <source>
        <dbReference type="EMBL" id="KAJ8342765.1"/>
    </source>
</evidence>